<gene>
    <name evidence="2" type="ORF">FHS79_001350</name>
</gene>
<organism evidence="2 3">
    <name type="scientific">Polymorphobacter multimanifer</name>
    <dbReference type="NCBI Taxonomy" id="1070431"/>
    <lineage>
        <taxon>Bacteria</taxon>
        <taxon>Pseudomonadati</taxon>
        <taxon>Pseudomonadota</taxon>
        <taxon>Alphaproteobacteria</taxon>
        <taxon>Sphingomonadales</taxon>
        <taxon>Sphingosinicellaceae</taxon>
        <taxon>Polymorphobacter</taxon>
    </lineage>
</organism>
<evidence type="ECO:0000313" key="2">
    <source>
        <dbReference type="EMBL" id="MBB6227186.1"/>
    </source>
</evidence>
<reference evidence="2 3" key="1">
    <citation type="submission" date="2020-08" db="EMBL/GenBank/DDBJ databases">
        <title>Genomic Encyclopedia of Type Strains, Phase IV (KMG-IV): sequencing the most valuable type-strain genomes for metagenomic binning, comparative biology and taxonomic classification.</title>
        <authorList>
            <person name="Goeker M."/>
        </authorList>
    </citation>
    <scope>NUCLEOTIDE SEQUENCE [LARGE SCALE GENOMIC DNA]</scope>
    <source>
        <strain evidence="2 3">DSM 102189</strain>
    </source>
</reference>
<keyword evidence="1" id="KW-0472">Membrane</keyword>
<protein>
    <submittedName>
        <fullName evidence="2">Cytochrome c oxidase cbb3-type subunit 4</fullName>
    </submittedName>
</protein>
<dbReference type="EMBL" id="JACIIV010000008">
    <property type="protein sequence ID" value="MBB6227186.1"/>
    <property type="molecule type" value="Genomic_DNA"/>
</dbReference>
<dbReference type="Proteomes" id="UP000538147">
    <property type="component" value="Unassembled WGS sequence"/>
</dbReference>
<keyword evidence="1" id="KW-1133">Transmembrane helix</keyword>
<keyword evidence="3" id="KW-1185">Reference proteome</keyword>
<accession>A0A841L4I5</accession>
<feature type="transmembrane region" description="Helical" evidence="1">
    <location>
        <begin position="20"/>
        <end position="38"/>
    </location>
</feature>
<evidence type="ECO:0000313" key="3">
    <source>
        <dbReference type="Proteomes" id="UP000538147"/>
    </source>
</evidence>
<evidence type="ECO:0000256" key="1">
    <source>
        <dbReference type="SAM" id="Phobius"/>
    </source>
</evidence>
<dbReference type="Pfam" id="PF05545">
    <property type="entry name" value="FixQ"/>
    <property type="match status" value="1"/>
</dbReference>
<dbReference type="AlphaFoldDB" id="A0A841L4I5"/>
<sequence length="61" mass="6656">MTLGMTAVETYDALRHFADSWGLVMLGGIFLCLVGWTFRKGASADMDRAANSIFEDDDHGA</sequence>
<comment type="caution">
    <text evidence="2">The sequence shown here is derived from an EMBL/GenBank/DDBJ whole genome shotgun (WGS) entry which is preliminary data.</text>
</comment>
<name>A0A841L4I5_9SPHN</name>
<keyword evidence="1" id="KW-0812">Transmembrane</keyword>
<dbReference type="CDD" id="cd01324">
    <property type="entry name" value="cbb3_Oxidase_CcoQ"/>
    <property type="match status" value="1"/>
</dbReference>
<dbReference type="RefSeq" id="WP_243452719.1">
    <property type="nucleotide sequence ID" value="NZ_BMOX01000012.1"/>
</dbReference>
<dbReference type="InterPro" id="IPR008621">
    <property type="entry name" value="Cbb3-typ_cyt_oxidase_comp"/>
</dbReference>
<proteinExistence type="predicted"/>